<evidence type="ECO:0000313" key="1">
    <source>
        <dbReference type="EMBL" id="QHS49532.1"/>
    </source>
</evidence>
<dbReference type="EMBL" id="CP048108">
    <property type="protein sequence ID" value="QHS49532.1"/>
    <property type="molecule type" value="Genomic_DNA"/>
</dbReference>
<proteinExistence type="predicted"/>
<gene>
    <name evidence="1" type="ORF">GW952_11780</name>
</gene>
<evidence type="ECO:0000313" key="2">
    <source>
        <dbReference type="Proteomes" id="UP000464389"/>
    </source>
</evidence>
<accession>A0A6P1V682</accession>
<dbReference type="InterPro" id="IPR036687">
    <property type="entry name" value="DinI-like_sf"/>
</dbReference>
<dbReference type="AlphaFoldDB" id="A0A6P1V682"/>
<name>A0A6P1V682_9ENTR</name>
<dbReference type="InterPro" id="IPR010391">
    <property type="entry name" value="DNA_damage-inducible_DinI-like"/>
</dbReference>
<dbReference type="SUPFAM" id="SSF54857">
    <property type="entry name" value="DNA damage-inducible protein DinI"/>
    <property type="match status" value="1"/>
</dbReference>
<protein>
    <submittedName>
        <fullName evidence="1">DinI family protein</fullName>
    </submittedName>
</protein>
<dbReference type="Pfam" id="PF06183">
    <property type="entry name" value="DinI"/>
    <property type="match status" value="1"/>
</dbReference>
<sequence length="34" mass="4117">MLPLRDKYSPNDKEQISRAIQEMFEEAEFWLTEA</sequence>
<dbReference type="Proteomes" id="UP000464389">
    <property type="component" value="Chromosome"/>
</dbReference>
<organism evidence="1 2">
    <name type="scientific">Klebsiella michiganensis</name>
    <dbReference type="NCBI Taxonomy" id="1134687"/>
    <lineage>
        <taxon>Bacteria</taxon>
        <taxon>Pseudomonadati</taxon>
        <taxon>Pseudomonadota</taxon>
        <taxon>Gammaproteobacteria</taxon>
        <taxon>Enterobacterales</taxon>
        <taxon>Enterobacteriaceae</taxon>
        <taxon>Klebsiella/Raoultella group</taxon>
        <taxon>Klebsiella</taxon>
    </lineage>
</organism>
<reference evidence="1 2" key="1">
    <citation type="submission" date="2020-01" db="EMBL/GenBank/DDBJ databases">
        <title>Bactrocera dorsalis gut bacteria genome.</title>
        <authorList>
            <person name="Zhang H."/>
            <person name="Cai Z."/>
        </authorList>
    </citation>
    <scope>NUCLEOTIDE SEQUENCE [LARGE SCALE GENOMIC DNA]</scope>
    <source>
        <strain evidence="1 2">BD177</strain>
    </source>
</reference>
<dbReference type="Gene3D" id="3.30.910.10">
    <property type="entry name" value="DinI-like"/>
    <property type="match status" value="1"/>
</dbReference>